<evidence type="ECO:0000313" key="3">
    <source>
        <dbReference type="Proteomes" id="UP000326924"/>
    </source>
</evidence>
<keyword evidence="1" id="KW-0812">Transmembrane</keyword>
<keyword evidence="3" id="KW-1185">Reference proteome</keyword>
<dbReference type="Proteomes" id="UP000326924">
    <property type="component" value="Unassembled WGS sequence"/>
</dbReference>
<protein>
    <submittedName>
        <fullName evidence="2">Uncharacterized protein</fullName>
    </submittedName>
</protein>
<keyword evidence="1" id="KW-1133">Transmembrane helix</keyword>
<evidence type="ECO:0000256" key="1">
    <source>
        <dbReference type="SAM" id="Phobius"/>
    </source>
</evidence>
<proteinExistence type="predicted"/>
<keyword evidence="1" id="KW-0472">Membrane</keyword>
<gene>
    <name evidence="2" type="ORF">FN846DRAFT_908337</name>
</gene>
<dbReference type="EMBL" id="VXIS01000125">
    <property type="protein sequence ID" value="KAA8902906.1"/>
    <property type="molecule type" value="Genomic_DNA"/>
</dbReference>
<dbReference type="InParanoid" id="A0A5J5ETX0"/>
<evidence type="ECO:0000313" key="2">
    <source>
        <dbReference type="EMBL" id="KAA8902906.1"/>
    </source>
</evidence>
<name>A0A5J5ETX0_9PEZI</name>
<comment type="caution">
    <text evidence="2">The sequence shown here is derived from an EMBL/GenBank/DDBJ whole genome shotgun (WGS) entry which is preliminary data.</text>
</comment>
<dbReference type="AlphaFoldDB" id="A0A5J5ETX0"/>
<sequence length="71" mass="7747">MPNDQYIELGGIELNPMPPLYGPNNVADGNDRPSNYIARPERACKCGLPAMLVIIGVLILLGLVIVYGFLY</sequence>
<reference evidence="2 3" key="1">
    <citation type="submission" date="2019-09" db="EMBL/GenBank/DDBJ databases">
        <title>Draft genome of the ectomycorrhizal ascomycete Sphaerosporella brunnea.</title>
        <authorList>
            <consortium name="DOE Joint Genome Institute"/>
            <person name="Benucci G.M."/>
            <person name="Marozzi G."/>
            <person name="Antonielli L."/>
            <person name="Sanchez S."/>
            <person name="Marco P."/>
            <person name="Wang X."/>
            <person name="Falini L.B."/>
            <person name="Barry K."/>
            <person name="Haridas S."/>
            <person name="Lipzen A."/>
            <person name="Labutti K."/>
            <person name="Grigoriev I.V."/>
            <person name="Murat C."/>
            <person name="Martin F."/>
            <person name="Albertini E."/>
            <person name="Donnini D."/>
            <person name="Bonito G."/>
        </authorList>
    </citation>
    <scope>NUCLEOTIDE SEQUENCE [LARGE SCALE GENOMIC DNA]</scope>
    <source>
        <strain evidence="2 3">Sb_GMNB300</strain>
    </source>
</reference>
<accession>A0A5J5ETX0</accession>
<feature type="transmembrane region" description="Helical" evidence="1">
    <location>
        <begin position="48"/>
        <end position="70"/>
    </location>
</feature>
<organism evidence="2 3">
    <name type="scientific">Sphaerosporella brunnea</name>
    <dbReference type="NCBI Taxonomy" id="1250544"/>
    <lineage>
        <taxon>Eukaryota</taxon>
        <taxon>Fungi</taxon>
        <taxon>Dikarya</taxon>
        <taxon>Ascomycota</taxon>
        <taxon>Pezizomycotina</taxon>
        <taxon>Pezizomycetes</taxon>
        <taxon>Pezizales</taxon>
        <taxon>Pyronemataceae</taxon>
        <taxon>Sphaerosporella</taxon>
    </lineage>
</organism>